<evidence type="ECO:0000256" key="1">
    <source>
        <dbReference type="ARBA" id="ARBA00022801"/>
    </source>
</evidence>
<dbReference type="SFLD" id="SFLDG01129">
    <property type="entry name" value="C1.5:_HAD__Beta-PGM__Phosphata"/>
    <property type="match status" value="1"/>
</dbReference>
<dbReference type="RefSeq" id="WP_187031722.1">
    <property type="nucleotide sequence ID" value="NZ_AP023420.1"/>
</dbReference>
<organism evidence="2 3">
    <name type="scientific">Pusillibacter faecalis</name>
    <dbReference type="NCBI Taxonomy" id="2714358"/>
    <lineage>
        <taxon>Bacteria</taxon>
        <taxon>Bacillati</taxon>
        <taxon>Bacillota</taxon>
        <taxon>Clostridia</taxon>
        <taxon>Eubacteriales</taxon>
        <taxon>Oscillospiraceae</taxon>
        <taxon>Pusillibacter</taxon>
    </lineage>
</organism>
<sequence length="247" mass="28031">MEKKRLVPKAITFDVYGTLIDWEGEIRKYFSDFMASKGITSATPYQVQQRWEEVQFEYIKTYRPYRQVLKDTMALTCQEFGFDFTEEDCVAFSESMAHWKAFPDTVEAIKELRKYTKCVMLTNTDKDIAPATLSNAGIEVDGIVTAEDAGCYKPNHGGFLLSQKLLGLTADEMMHAGFGFKYDVIPGNQLGYRTIWVNRQGIVRPIDGVSGELLQYCKEDILCGDLQTLAYIIKGMHQTDVENGFAD</sequence>
<protein>
    <submittedName>
        <fullName evidence="2">Haloacid dehalogenase</fullName>
    </submittedName>
</protein>
<dbReference type="Gene3D" id="1.10.150.750">
    <property type="match status" value="1"/>
</dbReference>
<dbReference type="InterPro" id="IPR023214">
    <property type="entry name" value="HAD_sf"/>
</dbReference>
<reference evidence="2" key="1">
    <citation type="submission" date="2020-09" db="EMBL/GenBank/DDBJ databases">
        <title>New species isolated from human feces.</title>
        <authorList>
            <person name="Kitahara M."/>
            <person name="Shigeno Y."/>
            <person name="Shime M."/>
            <person name="Matsumoto Y."/>
            <person name="Nakamura S."/>
            <person name="Motooka D."/>
            <person name="Fukuoka S."/>
            <person name="Nishikawa H."/>
            <person name="Benno Y."/>
        </authorList>
    </citation>
    <scope>NUCLEOTIDE SEQUENCE</scope>
    <source>
        <strain evidence="2">MM59</strain>
    </source>
</reference>
<dbReference type="Proteomes" id="UP000679848">
    <property type="component" value="Chromosome"/>
</dbReference>
<dbReference type="SUPFAM" id="SSF56784">
    <property type="entry name" value="HAD-like"/>
    <property type="match status" value="1"/>
</dbReference>
<dbReference type="GO" id="GO:0016787">
    <property type="term" value="F:hydrolase activity"/>
    <property type="evidence" value="ECO:0007669"/>
    <property type="project" value="UniProtKB-KW"/>
</dbReference>
<keyword evidence="1" id="KW-0378">Hydrolase</keyword>
<name>A0A810Q443_9FIRM</name>
<dbReference type="NCBIfam" id="TIGR01493">
    <property type="entry name" value="HAD-SF-IA-v2"/>
    <property type="match status" value="1"/>
</dbReference>
<dbReference type="PANTHER" id="PTHR43316">
    <property type="entry name" value="HYDROLASE, HALOACID DELAHOGENASE-RELATED"/>
    <property type="match status" value="1"/>
</dbReference>
<dbReference type="PRINTS" id="PR00413">
    <property type="entry name" value="HADHALOGNASE"/>
</dbReference>
<gene>
    <name evidence="2" type="ORF">MM59RIKEN_04080</name>
</gene>
<dbReference type="KEGG" id="pfaa:MM59RIKEN_04080"/>
<dbReference type="InterPro" id="IPR006439">
    <property type="entry name" value="HAD-SF_hydro_IA"/>
</dbReference>
<evidence type="ECO:0000313" key="3">
    <source>
        <dbReference type="Proteomes" id="UP000679848"/>
    </source>
</evidence>
<dbReference type="Pfam" id="PF00702">
    <property type="entry name" value="Hydrolase"/>
    <property type="match status" value="1"/>
</dbReference>
<dbReference type="AlphaFoldDB" id="A0A810Q443"/>
<evidence type="ECO:0000313" key="2">
    <source>
        <dbReference type="EMBL" id="BCK83089.1"/>
    </source>
</evidence>
<dbReference type="PANTHER" id="PTHR43316:SF9">
    <property type="entry name" value="ACID DEHALOGENASE, PUTATIVE (AFU_ORTHOLOGUE AFUA_6G14460)-RELATED"/>
    <property type="match status" value="1"/>
</dbReference>
<keyword evidence="3" id="KW-1185">Reference proteome</keyword>
<proteinExistence type="predicted"/>
<dbReference type="InterPro" id="IPR051540">
    <property type="entry name" value="S-2-haloacid_dehalogenase"/>
</dbReference>
<dbReference type="SFLD" id="SFLDS00003">
    <property type="entry name" value="Haloacid_Dehalogenase"/>
    <property type="match status" value="1"/>
</dbReference>
<dbReference type="Gene3D" id="3.40.50.1000">
    <property type="entry name" value="HAD superfamily/HAD-like"/>
    <property type="match status" value="1"/>
</dbReference>
<dbReference type="InterPro" id="IPR036412">
    <property type="entry name" value="HAD-like_sf"/>
</dbReference>
<accession>A0A810Q443</accession>
<dbReference type="EMBL" id="AP023420">
    <property type="protein sequence ID" value="BCK83089.1"/>
    <property type="molecule type" value="Genomic_DNA"/>
</dbReference>